<evidence type="ECO:0000313" key="1">
    <source>
        <dbReference type="EMBL" id="UOQ71243.1"/>
    </source>
</evidence>
<dbReference type="RefSeq" id="WP_244674651.1">
    <property type="nucleotide sequence ID" value="NZ_CP095046.1"/>
</dbReference>
<dbReference type="KEGG" id="hcu:MUN79_21720"/>
<keyword evidence="2" id="KW-1185">Reference proteome</keyword>
<dbReference type="AlphaFoldDB" id="A0A8T9Q8A1"/>
<sequence length="123" mass="12586">MYVAGSFSSTGSFGSNLVFSAGNQDLFVTRLTDAGATSSFAWVQRAGGANDELATSLVVRGSAVYVAGSFASIAANFSGLILANNGNADLFVAKLTDAGTTAPAFNWAQRAGAPASTRLRLWP</sequence>
<organism evidence="1 2">
    <name type="scientific">Hymenobacter cellulosilyticus</name>
    <dbReference type="NCBI Taxonomy" id="2932248"/>
    <lineage>
        <taxon>Bacteria</taxon>
        <taxon>Pseudomonadati</taxon>
        <taxon>Bacteroidota</taxon>
        <taxon>Cytophagia</taxon>
        <taxon>Cytophagales</taxon>
        <taxon>Hymenobacteraceae</taxon>
        <taxon>Hymenobacter</taxon>
    </lineage>
</organism>
<proteinExistence type="predicted"/>
<gene>
    <name evidence="1" type="ORF">MUN79_21720</name>
</gene>
<name>A0A8T9Q8A1_9BACT</name>
<accession>A0A8T9Q8A1</accession>
<evidence type="ECO:0000313" key="2">
    <source>
        <dbReference type="Proteomes" id="UP000831796"/>
    </source>
</evidence>
<dbReference type="Proteomes" id="UP000831796">
    <property type="component" value="Chromosome"/>
</dbReference>
<reference evidence="1" key="1">
    <citation type="submission" date="2022-04" db="EMBL/GenBank/DDBJ databases">
        <title>Hymenobacter sp. isolated from the air.</title>
        <authorList>
            <person name="Won M."/>
            <person name="Lee C.-M."/>
            <person name="Woen H.-Y."/>
            <person name="Kwon S.-W."/>
        </authorList>
    </citation>
    <scope>NUCLEOTIDE SEQUENCE</scope>
    <source>
        <strain evidence="1">5116S-3</strain>
    </source>
</reference>
<dbReference type="EMBL" id="CP095046">
    <property type="protein sequence ID" value="UOQ71243.1"/>
    <property type="molecule type" value="Genomic_DNA"/>
</dbReference>
<protein>
    <submittedName>
        <fullName evidence="1">Uncharacterized protein</fullName>
    </submittedName>
</protein>